<evidence type="ECO:0000313" key="3">
    <source>
        <dbReference type="Proteomes" id="UP000664807"/>
    </source>
</evidence>
<keyword evidence="3" id="KW-1185">Reference proteome</keyword>
<organism evidence="2 3">
    <name type="scientific">Flagellimonas profundi</name>
    <dbReference type="NCBI Taxonomy" id="2915620"/>
    <lineage>
        <taxon>Bacteria</taxon>
        <taxon>Pseudomonadati</taxon>
        <taxon>Bacteroidota</taxon>
        <taxon>Flavobacteriia</taxon>
        <taxon>Flavobacteriales</taxon>
        <taxon>Flavobacteriaceae</taxon>
        <taxon>Flagellimonas</taxon>
    </lineage>
</organism>
<proteinExistence type="predicted"/>
<dbReference type="Proteomes" id="UP000664807">
    <property type="component" value="Unassembled WGS sequence"/>
</dbReference>
<feature type="chain" id="PRO_5045952889" evidence="1">
    <location>
        <begin position="18"/>
        <end position="150"/>
    </location>
</feature>
<name>A0ABS3FCP4_9FLAO</name>
<feature type="signal peptide" evidence="1">
    <location>
        <begin position="1"/>
        <end position="17"/>
    </location>
</feature>
<comment type="caution">
    <text evidence="2">The sequence shown here is derived from an EMBL/GenBank/DDBJ whole genome shotgun (WGS) entry which is preliminary data.</text>
</comment>
<gene>
    <name evidence="2" type="ORF">J0654_04740</name>
</gene>
<sequence>MKTVLLSLAFLMSFNLATSQVGDVEVREEPVLVGTGHRNQRYLPKLQYQNTSEGRYYILSYLNAEYPNLNDAKVVGFFATEDDIEYVYDFLKGGYDNDEDRSLKVGEDVIRTEKTVSKKSIIVFVDHKDEPSGFFYLTTKQLDRLFGKAD</sequence>
<keyword evidence="1" id="KW-0732">Signal</keyword>
<evidence type="ECO:0000256" key="1">
    <source>
        <dbReference type="SAM" id="SignalP"/>
    </source>
</evidence>
<dbReference type="RefSeq" id="WP_207026506.1">
    <property type="nucleotide sequence ID" value="NZ_JAFLNM010000001.1"/>
</dbReference>
<evidence type="ECO:0000313" key="2">
    <source>
        <dbReference type="EMBL" id="MBO0340937.1"/>
    </source>
</evidence>
<reference evidence="2 3" key="1">
    <citation type="submission" date="2021-03" db="EMBL/GenBank/DDBJ databases">
        <title>Muricauda lutimaris sp. nov. and Muricauda ruestringensis sp. nov, two marine members of the Flavobacteriaceae isolated from deep sea sediments of Western Pacific.</title>
        <authorList>
            <person name="Zhao S."/>
            <person name="Liu R."/>
        </authorList>
    </citation>
    <scope>NUCLEOTIDE SEQUENCE [LARGE SCALE GENOMIC DNA]</scope>
    <source>
        <strain evidence="2 3">BC31-3-A3</strain>
    </source>
</reference>
<dbReference type="EMBL" id="JAFLNM010000001">
    <property type="protein sequence ID" value="MBO0340937.1"/>
    <property type="molecule type" value="Genomic_DNA"/>
</dbReference>
<accession>A0ABS3FCP4</accession>
<protein>
    <submittedName>
        <fullName evidence="2">Uncharacterized protein</fullName>
    </submittedName>
</protein>